<dbReference type="eggNOG" id="COG0607">
    <property type="taxonomic scope" value="Bacteria"/>
</dbReference>
<dbReference type="InterPro" id="IPR050229">
    <property type="entry name" value="GlpE_sulfurtransferase"/>
</dbReference>
<dbReference type="EMBL" id="AECZ01000010">
    <property type="protein sequence ID" value="EFL51408.1"/>
    <property type="molecule type" value="Genomic_DNA"/>
</dbReference>
<dbReference type="InterPro" id="IPR001307">
    <property type="entry name" value="Thiosulphate_STrfase_CS"/>
</dbReference>
<dbReference type="PROSITE" id="PS50206">
    <property type="entry name" value="RHODANESE_3"/>
    <property type="match status" value="1"/>
</dbReference>
<dbReference type="GO" id="GO:0004792">
    <property type="term" value="F:thiosulfate-cyanide sulfurtransferase activity"/>
    <property type="evidence" value="ECO:0007669"/>
    <property type="project" value="InterPro"/>
</dbReference>
<dbReference type="InterPro" id="IPR036873">
    <property type="entry name" value="Rhodanese-like_dom_sf"/>
</dbReference>
<reference evidence="2 3" key="1">
    <citation type="submission" date="2010-08" db="EMBL/GenBank/DDBJ databases">
        <title>The draft genome of Desulfovibrio fructosovorans JJ.</title>
        <authorList>
            <consortium name="US DOE Joint Genome Institute (JGI-PGF)"/>
            <person name="Lucas S."/>
            <person name="Copeland A."/>
            <person name="Lapidus A."/>
            <person name="Cheng J.-F."/>
            <person name="Bruce D."/>
            <person name="Goodwin L."/>
            <person name="Pitluck S."/>
            <person name="Land M.L."/>
            <person name="Hauser L."/>
            <person name="Chang Y.-J."/>
            <person name="Jeffries C."/>
            <person name="Wall J.D."/>
            <person name="Stahl D.A."/>
            <person name="Arkin A.P."/>
            <person name="Dehal P."/>
            <person name="Stolyar S.M."/>
            <person name="Hazen T.C."/>
            <person name="Woyke T.J."/>
        </authorList>
    </citation>
    <scope>NUCLEOTIDE SEQUENCE [LARGE SCALE GENOMIC DNA]</scope>
    <source>
        <strain evidence="2 3">JJ</strain>
    </source>
</reference>
<dbReference type="SUPFAM" id="SSF52821">
    <property type="entry name" value="Rhodanese/Cell cycle control phosphatase"/>
    <property type="match status" value="1"/>
</dbReference>
<dbReference type="STRING" id="596151.DesfrDRAFT_1847"/>
<evidence type="ECO:0000313" key="2">
    <source>
        <dbReference type="EMBL" id="EFL51408.1"/>
    </source>
</evidence>
<name>E1JW48_SOLFR</name>
<dbReference type="Gene3D" id="3.40.250.10">
    <property type="entry name" value="Rhodanese-like domain"/>
    <property type="match status" value="1"/>
</dbReference>
<comment type="caution">
    <text evidence="2">The sequence shown here is derived from an EMBL/GenBank/DDBJ whole genome shotgun (WGS) entry which is preliminary data.</text>
</comment>
<dbReference type="PANTHER" id="PTHR43031">
    <property type="entry name" value="FAD-DEPENDENT OXIDOREDUCTASE"/>
    <property type="match status" value="1"/>
</dbReference>
<feature type="domain" description="Rhodanese" evidence="1">
    <location>
        <begin position="68"/>
        <end position="164"/>
    </location>
</feature>
<dbReference type="CDD" id="cd00158">
    <property type="entry name" value="RHOD"/>
    <property type="match status" value="1"/>
</dbReference>
<proteinExistence type="predicted"/>
<gene>
    <name evidence="2" type="ORF">DesfrDRAFT_1847</name>
</gene>
<evidence type="ECO:0000313" key="3">
    <source>
        <dbReference type="Proteomes" id="UP000006250"/>
    </source>
</evidence>
<dbReference type="PANTHER" id="PTHR43031:SF1">
    <property type="entry name" value="PYRIDINE NUCLEOTIDE-DISULPHIDE OXIDOREDUCTASE"/>
    <property type="match status" value="1"/>
</dbReference>
<organism evidence="2 3">
    <name type="scientific">Solidesulfovibrio fructosivorans JJ]</name>
    <dbReference type="NCBI Taxonomy" id="596151"/>
    <lineage>
        <taxon>Bacteria</taxon>
        <taxon>Pseudomonadati</taxon>
        <taxon>Thermodesulfobacteriota</taxon>
        <taxon>Desulfovibrionia</taxon>
        <taxon>Desulfovibrionales</taxon>
        <taxon>Desulfovibrionaceae</taxon>
        <taxon>Solidesulfovibrio</taxon>
    </lineage>
</organism>
<dbReference type="SMART" id="SM00450">
    <property type="entry name" value="RHOD"/>
    <property type="match status" value="1"/>
</dbReference>
<evidence type="ECO:0000259" key="1">
    <source>
        <dbReference type="PROSITE" id="PS50206"/>
    </source>
</evidence>
<keyword evidence="3" id="KW-1185">Reference proteome</keyword>
<dbReference type="RefSeq" id="WP_005993196.1">
    <property type="nucleotide sequence ID" value="NZ_AECZ01000010.1"/>
</dbReference>
<accession>E1JW48</accession>
<dbReference type="Proteomes" id="UP000006250">
    <property type="component" value="Unassembled WGS sequence"/>
</dbReference>
<protein>
    <submittedName>
        <fullName evidence="2">Rhodanese domain protein</fullName>
    </submittedName>
</protein>
<dbReference type="AlphaFoldDB" id="E1JW48"/>
<dbReference type="Pfam" id="PF00581">
    <property type="entry name" value="Rhodanese"/>
    <property type="match status" value="1"/>
</dbReference>
<sequence precursor="true">MRHGRGLTPLWAELLLIGLLGGGMAVAMNMARAEPVPWVIDFAAQDRREALQRGLETIDATGARILLGKPGVVFIDARTPGEFAVSHVPGAKNLPQEAMYGDLDQATSALGLTHEDRLIVYCGNILCEKSKELAEALRTAGFPYVTVVTDGFDGWQVAGGPTEGGI</sequence>
<dbReference type="PROSITE" id="PS00380">
    <property type="entry name" value="RHODANESE_1"/>
    <property type="match status" value="1"/>
</dbReference>
<dbReference type="OrthoDB" id="9789348at2"/>
<dbReference type="InterPro" id="IPR001763">
    <property type="entry name" value="Rhodanese-like_dom"/>
</dbReference>